<dbReference type="GO" id="GO:0016787">
    <property type="term" value="F:hydrolase activity"/>
    <property type="evidence" value="ECO:0007669"/>
    <property type="project" value="UniProtKB-KW"/>
</dbReference>
<dbReference type="GO" id="GO:0016757">
    <property type="term" value="F:glycosyltransferase activity"/>
    <property type="evidence" value="ECO:0007669"/>
    <property type="project" value="TreeGrafter"/>
</dbReference>
<keyword evidence="4" id="KW-1185">Reference proteome</keyword>
<dbReference type="SUPFAM" id="SSF53756">
    <property type="entry name" value="UDP-Glycosyltransferase/glycogen phosphorylase"/>
    <property type="match status" value="1"/>
</dbReference>
<evidence type="ECO:0000256" key="1">
    <source>
        <dbReference type="PIRSR" id="PIRSR620023-1"/>
    </source>
</evidence>
<comment type="caution">
    <text evidence="3">The sequence shown here is derived from an EMBL/GenBank/DDBJ whole genome shotgun (WGS) entry which is preliminary data.</text>
</comment>
<proteinExistence type="predicted"/>
<dbReference type="EC" id="3.6.1.57" evidence="3"/>
<dbReference type="PANTHER" id="PTHR21015">
    <property type="entry name" value="UDP-N-ACETYLGLUCOSAMINE--N-ACETYLMURAMYL-(PENTAPEPTIDE) PYROPHOSPHORYL-UNDECAPRENOL N-ACETYLGLUCOSAMINE TRANSFERASE 1"/>
    <property type="match status" value="1"/>
</dbReference>
<keyword evidence="3" id="KW-0378">Hydrolase</keyword>
<dbReference type="PANTHER" id="PTHR21015:SF22">
    <property type="entry name" value="GLYCOSYLTRANSFERASE"/>
    <property type="match status" value="1"/>
</dbReference>
<dbReference type="InterPro" id="IPR020023">
    <property type="entry name" value="PseG"/>
</dbReference>
<dbReference type="EMBL" id="RAHJ01000022">
    <property type="protein sequence ID" value="RJX65556.1"/>
    <property type="molecule type" value="Genomic_DNA"/>
</dbReference>
<evidence type="ECO:0000313" key="4">
    <source>
        <dbReference type="Proteomes" id="UP000284322"/>
    </source>
</evidence>
<protein>
    <submittedName>
        <fullName evidence="3">UDP-2,4-diacetamido-2,4, 6-trideoxy-beta-L-altropyranose hydrolase</fullName>
        <ecNumber evidence="3">3.6.1.57</ecNumber>
    </submittedName>
</protein>
<evidence type="ECO:0000256" key="2">
    <source>
        <dbReference type="PIRSR" id="PIRSR620023-2"/>
    </source>
</evidence>
<sequence>MRVAFRTDASLEIGTGHVMRCLTLASMLRSRGAECIFLSRAHEGHLLEQIERQGFTAFVLDEHPSSSLQKGVTADGQPPHAAWLGTSWENDAGDSQSALSTFSSMGPVDWLVVDHYGLDIQWERAMRESCIKLLVIDDLADRAHDCDLLLDQNLGRDAADYASRASRNTHLLMGPEYALLRPEFSEARDASLRRRSSPTLQQILVTMGGVDKGNFTRQVLMALNDCPLPEDVHVVAVMGPHAPWLADIRELTNGMRVATSVKVGVTNMAELMSVSDVAIGAGGSTTWERCSVGLPAVLASIAANQERITQAVVQSGAALECDMDSMHSTFMDLFASRDLPSRLAAMSRAAAAVTDGEGAQRVSGEMMCRKQ</sequence>
<gene>
    <name evidence="3" type="primary">pseG</name>
    <name evidence="3" type="ORF">D6858_14705</name>
</gene>
<feature type="binding site" evidence="2">
    <location>
        <position position="288"/>
    </location>
    <ligand>
        <name>substrate</name>
    </ligand>
</feature>
<dbReference type="Gene3D" id="3.40.50.11190">
    <property type="match status" value="1"/>
</dbReference>
<dbReference type="Gene3D" id="3.40.50.2000">
    <property type="entry name" value="Glycogen Phosphorylase B"/>
    <property type="match status" value="1"/>
</dbReference>
<evidence type="ECO:0000313" key="3">
    <source>
        <dbReference type="EMBL" id="RJX65556.1"/>
    </source>
</evidence>
<feature type="binding site" evidence="2">
    <location>
        <position position="181"/>
    </location>
    <ligand>
        <name>substrate</name>
    </ligand>
</feature>
<name>A0A419QYG3_9SPHN</name>
<accession>A0A419QYG3</accession>
<feature type="active site" description="Proton acceptor" evidence="1">
    <location>
        <position position="17"/>
    </location>
</feature>
<organism evidence="3 4">
    <name type="scientific">Tsuneonella suprasediminis</name>
    <dbReference type="NCBI Taxonomy" id="2306996"/>
    <lineage>
        <taxon>Bacteria</taxon>
        <taxon>Pseudomonadati</taxon>
        <taxon>Pseudomonadota</taxon>
        <taxon>Alphaproteobacteria</taxon>
        <taxon>Sphingomonadales</taxon>
        <taxon>Erythrobacteraceae</taxon>
        <taxon>Tsuneonella</taxon>
    </lineage>
</organism>
<dbReference type="AlphaFoldDB" id="A0A419QYG3"/>
<reference evidence="3 4" key="1">
    <citation type="submission" date="2018-09" db="EMBL/GenBank/DDBJ databases">
        <title>Altererythrobacter sp.Ery1 and Ery12, the genome sequencing of novel strains in genus Alterythrobacter.</title>
        <authorList>
            <person name="Cheng H."/>
            <person name="Wu Y.-H."/>
            <person name="Fang C."/>
            <person name="Xu X.-W."/>
        </authorList>
    </citation>
    <scope>NUCLEOTIDE SEQUENCE [LARGE SCALE GENOMIC DNA]</scope>
    <source>
        <strain evidence="3 4">Ery12</strain>
    </source>
</reference>
<dbReference type="NCBIfam" id="TIGR03590">
    <property type="entry name" value="PseG"/>
    <property type="match status" value="1"/>
</dbReference>
<dbReference type="Proteomes" id="UP000284322">
    <property type="component" value="Unassembled WGS sequence"/>
</dbReference>